<evidence type="ECO:0000256" key="1">
    <source>
        <dbReference type="SAM" id="Phobius"/>
    </source>
</evidence>
<comment type="caution">
    <text evidence="2">The sequence shown here is derived from an EMBL/GenBank/DDBJ whole genome shotgun (WGS) entry which is preliminary data.</text>
</comment>
<keyword evidence="1" id="KW-1133">Transmembrane helix</keyword>
<gene>
    <name evidence="2" type="ORF">ACFQET_00035</name>
</gene>
<name>A0ABW1TKY8_9LACO</name>
<dbReference type="RefSeq" id="WP_125638767.1">
    <property type="nucleotide sequence ID" value="NZ_JBHSSJ010000001.1"/>
</dbReference>
<evidence type="ECO:0000313" key="3">
    <source>
        <dbReference type="Proteomes" id="UP001596191"/>
    </source>
</evidence>
<feature type="transmembrane region" description="Helical" evidence="1">
    <location>
        <begin position="68"/>
        <end position="89"/>
    </location>
</feature>
<feature type="transmembrane region" description="Helical" evidence="1">
    <location>
        <begin position="20"/>
        <end position="48"/>
    </location>
</feature>
<keyword evidence="1" id="KW-0472">Membrane</keyword>
<keyword evidence="3" id="KW-1185">Reference proteome</keyword>
<dbReference type="Proteomes" id="UP001596191">
    <property type="component" value="Unassembled WGS sequence"/>
</dbReference>
<organism evidence="2 3">
    <name type="scientific">Levilactobacillus tangyuanensis</name>
    <dbReference type="NCBI Taxonomy" id="2486021"/>
    <lineage>
        <taxon>Bacteria</taxon>
        <taxon>Bacillati</taxon>
        <taxon>Bacillota</taxon>
        <taxon>Bacilli</taxon>
        <taxon>Lactobacillales</taxon>
        <taxon>Lactobacillaceae</taxon>
        <taxon>Levilactobacillus</taxon>
    </lineage>
</organism>
<evidence type="ECO:0000313" key="2">
    <source>
        <dbReference type="EMBL" id="MFC6273900.1"/>
    </source>
</evidence>
<keyword evidence="1" id="KW-0812">Transmembrane</keyword>
<accession>A0ABW1TKY8</accession>
<protein>
    <submittedName>
        <fullName evidence="2">Uncharacterized protein</fullName>
    </submittedName>
</protein>
<proteinExistence type="predicted"/>
<reference evidence="3" key="1">
    <citation type="journal article" date="2019" name="Int. J. Syst. Evol. Microbiol.">
        <title>The Global Catalogue of Microorganisms (GCM) 10K type strain sequencing project: providing services to taxonomists for standard genome sequencing and annotation.</title>
        <authorList>
            <consortium name="The Broad Institute Genomics Platform"/>
            <consortium name="The Broad Institute Genome Sequencing Center for Infectious Disease"/>
            <person name="Wu L."/>
            <person name="Ma J."/>
        </authorList>
    </citation>
    <scope>NUCLEOTIDE SEQUENCE [LARGE SCALE GENOMIC DNA]</scope>
    <source>
        <strain evidence="3">CCM 8907</strain>
    </source>
</reference>
<dbReference type="EMBL" id="JBHSSJ010000001">
    <property type="protein sequence ID" value="MFC6273900.1"/>
    <property type="molecule type" value="Genomic_DNA"/>
</dbReference>
<sequence>MQKKSFKPIVRHQTSQRSRLGRGIILVGLWTFVVAVLLANVSFSLGWYSDTLVSLYLLLNLRLHANDHLLVLIGLLLILVPSYCGWRWIQLTKEHRL</sequence>